<name>A0A060SWA0_BLAAD</name>
<evidence type="ECO:0000259" key="2">
    <source>
        <dbReference type="Pfam" id="PF20521"/>
    </source>
</evidence>
<reference evidence="3" key="1">
    <citation type="submission" date="2014-02" db="EMBL/GenBank/DDBJ databases">
        <authorList>
            <person name="Genoscope - CEA"/>
        </authorList>
    </citation>
    <scope>NUCLEOTIDE SEQUENCE</scope>
    <source>
        <strain evidence="3">LS3</strain>
    </source>
</reference>
<proteinExistence type="predicted"/>
<keyword evidence="1" id="KW-0732">Signal</keyword>
<reference evidence="3" key="2">
    <citation type="submission" date="2014-06" db="EMBL/GenBank/DDBJ databases">
        <title>The complete genome of Blastobotrys (Arxula) adeninivorans LS3 - a yeast of biotechnological interest.</title>
        <authorList>
            <person name="Kunze G."/>
            <person name="Gaillardin C."/>
            <person name="Czernicka M."/>
            <person name="Durrens P."/>
            <person name="Martin T."/>
            <person name="Boer E."/>
            <person name="Gabaldon T."/>
            <person name="Cruz J."/>
            <person name="Talla E."/>
            <person name="Marck C."/>
            <person name="Goffeau A."/>
            <person name="Barbe V."/>
            <person name="Baret P."/>
            <person name="Baronian K."/>
            <person name="Beier S."/>
            <person name="Bleykasten C."/>
            <person name="Bode R."/>
            <person name="Casaregola S."/>
            <person name="Despons L."/>
            <person name="Fairhead C."/>
            <person name="Giersberg M."/>
            <person name="Gierski P."/>
            <person name="Hahnel U."/>
            <person name="Hartmann A."/>
            <person name="Jankowska D."/>
            <person name="Jubin C."/>
            <person name="Jung P."/>
            <person name="Lafontaine I."/>
            <person name="Leh-Louis V."/>
            <person name="Lemaire M."/>
            <person name="Marcet-Houben M."/>
            <person name="Mascher M."/>
            <person name="Morel G."/>
            <person name="Richard G.-F."/>
            <person name="Riechen J."/>
            <person name="Sacerdot C."/>
            <person name="Sarkar A."/>
            <person name="Savel G."/>
            <person name="Schacherer J."/>
            <person name="Sherman D."/>
            <person name="Straub M.-L."/>
            <person name="Stein N."/>
            <person name="Thierry A."/>
            <person name="Trautwein-Schult A."/>
            <person name="Westhof E."/>
            <person name="Worch S."/>
            <person name="Dujon B."/>
            <person name="Souciet J.-L."/>
            <person name="Wincker P."/>
            <person name="Scholz U."/>
            <person name="Neuveglise N."/>
        </authorList>
    </citation>
    <scope>NUCLEOTIDE SEQUENCE</scope>
    <source>
        <strain evidence="3">LS3</strain>
    </source>
</reference>
<organism evidence="3">
    <name type="scientific">Blastobotrys adeninivorans</name>
    <name type="common">Yeast</name>
    <name type="synonym">Arxula adeninivorans</name>
    <dbReference type="NCBI Taxonomy" id="409370"/>
    <lineage>
        <taxon>Eukaryota</taxon>
        <taxon>Fungi</taxon>
        <taxon>Dikarya</taxon>
        <taxon>Ascomycota</taxon>
        <taxon>Saccharomycotina</taxon>
        <taxon>Dipodascomycetes</taxon>
        <taxon>Dipodascales</taxon>
        <taxon>Trichomonascaceae</taxon>
        <taxon>Blastobotrys</taxon>
    </lineage>
</organism>
<protein>
    <submittedName>
        <fullName evidence="3">ARAD1A00132p</fullName>
    </submittedName>
</protein>
<evidence type="ECO:0000313" key="3">
    <source>
        <dbReference type="EMBL" id="CDP33028.1"/>
    </source>
</evidence>
<dbReference type="PhylomeDB" id="A0A060SWA0"/>
<feature type="signal peptide" evidence="1">
    <location>
        <begin position="1"/>
        <end position="25"/>
    </location>
</feature>
<gene>
    <name evidence="3" type="ORF">GNLVRS02_ARAD1A00132g</name>
</gene>
<sequence length="220" mass="24564">MLLFSTTHNIGFFFIFSLSLVLVSSIKSGEIKRYGNDTMIESLPDYAERVEAINQYSDREDLSINIAADWKTCVAAGGSIGSFVASPESVKNFVIWVSDWYKRNFAKHYCPNGDEGSYDAYQGGQAVTIYTKMWATGRNCDSTAEKNTIAGSMWNYIEEHHKNSGDNYIWLPEAECMYGDHGGTIKTHLSYGTNKDKVYGQDCSNKKGEDCKSGGKNDLK</sequence>
<feature type="domain" description="Secreted protein CSS2 C-terminal" evidence="2">
    <location>
        <begin position="130"/>
        <end position="194"/>
    </location>
</feature>
<accession>A0A060SWA0</accession>
<dbReference type="EMBL" id="HG937691">
    <property type="protein sequence ID" value="CDP33028.1"/>
    <property type="molecule type" value="Genomic_DNA"/>
</dbReference>
<dbReference type="InterPro" id="IPR046624">
    <property type="entry name" value="CSS2_C"/>
</dbReference>
<dbReference type="Pfam" id="PF20521">
    <property type="entry name" value="DUF6736"/>
    <property type="match status" value="1"/>
</dbReference>
<evidence type="ECO:0000256" key="1">
    <source>
        <dbReference type="SAM" id="SignalP"/>
    </source>
</evidence>
<dbReference type="AlphaFoldDB" id="A0A060SWA0"/>
<feature type="chain" id="PRO_5001591600" evidence="1">
    <location>
        <begin position="26"/>
        <end position="220"/>
    </location>
</feature>